<dbReference type="GO" id="GO:0006357">
    <property type="term" value="P:regulation of transcription by RNA polymerase II"/>
    <property type="evidence" value="ECO:0007669"/>
    <property type="project" value="TreeGrafter"/>
</dbReference>
<evidence type="ECO:0000256" key="11">
    <source>
        <dbReference type="SAM" id="Coils"/>
    </source>
</evidence>
<feature type="domain" description="RING-type" evidence="12">
    <location>
        <begin position="6"/>
        <end position="49"/>
    </location>
</feature>
<dbReference type="InterPro" id="IPR015877">
    <property type="entry name" value="MAT1_centre"/>
</dbReference>
<dbReference type="InterPro" id="IPR001841">
    <property type="entry name" value="Znf_RING"/>
</dbReference>
<reference evidence="14" key="1">
    <citation type="submission" date="2025-08" db="UniProtKB">
        <authorList>
            <consortium name="RefSeq"/>
        </authorList>
    </citation>
    <scope>IDENTIFICATION</scope>
    <source>
        <tissue evidence="14">Whole sample</tissue>
    </source>
</reference>
<evidence type="ECO:0000256" key="3">
    <source>
        <dbReference type="ARBA" id="ARBA00022771"/>
    </source>
</evidence>
<dbReference type="Pfam" id="PF17121">
    <property type="entry name" value="zf-C3HC4_5"/>
    <property type="match status" value="1"/>
</dbReference>
<evidence type="ECO:0000256" key="1">
    <source>
        <dbReference type="ARBA" id="ARBA00004123"/>
    </source>
</evidence>
<dbReference type="NCBIfam" id="TIGR00570">
    <property type="entry name" value="cdk7"/>
    <property type="match status" value="1"/>
</dbReference>
<evidence type="ECO:0000256" key="7">
    <source>
        <dbReference type="ARBA" id="ARBA00077380"/>
    </source>
</evidence>
<dbReference type="GO" id="GO:0005675">
    <property type="term" value="C:transcription factor TFIIH holo complex"/>
    <property type="evidence" value="ECO:0007669"/>
    <property type="project" value="InterPro"/>
</dbReference>
<dbReference type="AlphaFoldDB" id="A0A8B8DQ17"/>
<dbReference type="Pfam" id="PF06391">
    <property type="entry name" value="MAT1"/>
    <property type="match status" value="1"/>
</dbReference>
<keyword evidence="2" id="KW-0479">Metal-binding</keyword>
<evidence type="ECO:0000256" key="8">
    <source>
        <dbReference type="ARBA" id="ARBA00077720"/>
    </source>
</evidence>
<dbReference type="PROSITE" id="PS50089">
    <property type="entry name" value="ZF_RING_2"/>
    <property type="match status" value="1"/>
</dbReference>
<dbReference type="InterPro" id="IPR057657">
    <property type="entry name" value="MAT1_CAK-anch"/>
</dbReference>
<keyword evidence="4" id="KW-0862">Zinc</keyword>
<evidence type="ECO:0000256" key="2">
    <source>
        <dbReference type="ARBA" id="ARBA00022723"/>
    </source>
</evidence>
<dbReference type="GO" id="GO:0008270">
    <property type="term" value="F:zinc ion binding"/>
    <property type="evidence" value="ECO:0007669"/>
    <property type="project" value="UniProtKB-KW"/>
</dbReference>
<dbReference type="GO" id="GO:0006289">
    <property type="term" value="P:nucleotide-excision repair"/>
    <property type="evidence" value="ECO:0007669"/>
    <property type="project" value="InterPro"/>
</dbReference>
<evidence type="ECO:0000256" key="5">
    <source>
        <dbReference type="ARBA" id="ARBA00023242"/>
    </source>
</evidence>
<organism evidence="13 14">
    <name type="scientific">Crassostrea virginica</name>
    <name type="common">Eastern oyster</name>
    <dbReference type="NCBI Taxonomy" id="6565"/>
    <lineage>
        <taxon>Eukaryota</taxon>
        <taxon>Metazoa</taxon>
        <taxon>Spiralia</taxon>
        <taxon>Lophotrochozoa</taxon>
        <taxon>Mollusca</taxon>
        <taxon>Bivalvia</taxon>
        <taxon>Autobranchia</taxon>
        <taxon>Pteriomorphia</taxon>
        <taxon>Ostreida</taxon>
        <taxon>Ostreoidea</taxon>
        <taxon>Ostreidae</taxon>
        <taxon>Crassostrea</taxon>
    </lineage>
</organism>
<accession>A0A8B8DQ17</accession>
<evidence type="ECO:0000256" key="4">
    <source>
        <dbReference type="ARBA" id="ARBA00022833"/>
    </source>
</evidence>
<keyword evidence="3 10" id="KW-0863">Zinc-finger</keyword>
<name>A0A8B8DQ17_CRAVI</name>
<dbReference type="GeneID" id="111128470"/>
<evidence type="ECO:0000313" key="14">
    <source>
        <dbReference type="RefSeq" id="XP_022329788.1"/>
    </source>
</evidence>
<keyword evidence="11" id="KW-0175">Coiled coil</keyword>
<dbReference type="Pfam" id="PF25811">
    <property type="entry name" value="CAK-anch_MAT1"/>
    <property type="match status" value="1"/>
</dbReference>
<dbReference type="KEGG" id="cvn:111128470"/>
<evidence type="ECO:0000256" key="10">
    <source>
        <dbReference type="PROSITE-ProRule" id="PRU00175"/>
    </source>
</evidence>
<keyword evidence="5" id="KW-0539">Nucleus</keyword>
<dbReference type="GO" id="GO:0061575">
    <property type="term" value="F:cyclin-dependent protein serine/threonine kinase activator activity"/>
    <property type="evidence" value="ECO:0007669"/>
    <property type="project" value="InterPro"/>
</dbReference>
<proteinExistence type="predicted"/>
<evidence type="ECO:0000256" key="6">
    <source>
        <dbReference type="ARBA" id="ARBA00074719"/>
    </source>
</evidence>
<dbReference type="FunFam" id="3.30.40.10:FF:000037">
    <property type="entry name" value="Cdk-activating kinase assembly factor MAT1, centre"/>
    <property type="match status" value="1"/>
</dbReference>
<dbReference type="Proteomes" id="UP000694844">
    <property type="component" value="Chromosome 4"/>
</dbReference>
<dbReference type="PROSITE" id="PS00518">
    <property type="entry name" value="ZF_RING_1"/>
    <property type="match status" value="1"/>
</dbReference>
<evidence type="ECO:0000313" key="13">
    <source>
        <dbReference type="Proteomes" id="UP000694844"/>
    </source>
</evidence>
<dbReference type="InterPro" id="IPR017907">
    <property type="entry name" value="Znf_RING_CS"/>
</dbReference>
<protein>
    <recommendedName>
        <fullName evidence="6">CDK-activating kinase assembly factor MAT1</fullName>
    </recommendedName>
    <alternativeName>
        <fullName evidence="9">CDK7/cyclin-H assembly factor</fullName>
    </alternativeName>
    <alternativeName>
        <fullName evidence="7">Menage a trois</fullName>
    </alternativeName>
    <alternativeName>
        <fullName evidence="8">RING finger protein MAT1</fullName>
    </alternativeName>
</protein>
<gene>
    <name evidence="14" type="primary">LOC111128470</name>
</gene>
<dbReference type="InterPro" id="IPR004575">
    <property type="entry name" value="MAT1/Tfb3"/>
</dbReference>
<dbReference type="OrthoDB" id="5963at2759"/>
<dbReference type="Gene3D" id="3.30.40.10">
    <property type="entry name" value="Zinc/RING finger domain, C3HC4 (zinc finger)"/>
    <property type="match status" value="1"/>
</dbReference>
<dbReference type="PANTHER" id="PTHR12683:SF13">
    <property type="entry name" value="CDK-ACTIVATING KINASE ASSEMBLY FACTOR MAT1"/>
    <property type="match status" value="1"/>
</dbReference>
<evidence type="ECO:0000259" key="12">
    <source>
        <dbReference type="PROSITE" id="PS50089"/>
    </source>
</evidence>
<keyword evidence="13" id="KW-1185">Reference proteome</keyword>
<feature type="coiled-coil region" evidence="11">
    <location>
        <begin position="115"/>
        <end position="186"/>
    </location>
</feature>
<dbReference type="RefSeq" id="XP_022329788.1">
    <property type="nucleotide sequence ID" value="XM_022474080.1"/>
</dbReference>
<sequence length="319" mass="37201">MEDQGCPRCKTTKYRNPSLKLLVNVCGHSLCETCVEALFVKGSGICPECGTALRKNNFRVQLFEDPFIEKEIEIRKKILKDFNKKEEDFATLDEYNDYIEMIETLIFNIVNNIEVDETKQTIEQYRRENKDQISKGRNKKSKDEEYLESLIEQEKEESSLKRKLIVEEEQREKDSRKKHKEALLDELMFSDRSALDILNEHKTELDKENDYHIPVMATTKFSTGINWYYMYYIFYFIGSQGPFMSVPTEIIELYTYSPIHLDVLGPEPPEEDALETTGYLRNIRSASEEEKGGGFHSKLACMRALLDAVNGLFYLPDQV</sequence>
<dbReference type="InterPro" id="IPR013083">
    <property type="entry name" value="Znf_RING/FYVE/PHD"/>
</dbReference>
<dbReference type="CDD" id="cd16517">
    <property type="entry name" value="RING-HC_MAT1"/>
    <property type="match status" value="1"/>
</dbReference>
<dbReference type="SUPFAM" id="SSF57850">
    <property type="entry name" value="RING/U-box"/>
    <property type="match status" value="1"/>
</dbReference>
<comment type="subcellular location">
    <subcellularLocation>
        <location evidence="1">Nucleus</location>
    </subcellularLocation>
</comment>
<dbReference type="SMART" id="SM00184">
    <property type="entry name" value="RING"/>
    <property type="match status" value="1"/>
</dbReference>
<dbReference type="PANTHER" id="PTHR12683">
    <property type="entry name" value="CDK-ACTIVATING KINASE ASSEMBLY FACTOR MAT1"/>
    <property type="match status" value="1"/>
</dbReference>
<evidence type="ECO:0000256" key="9">
    <source>
        <dbReference type="ARBA" id="ARBA00083888"/>
    </source>
</evidence>